<dbReference type="InterPro" id="IPR028082">
    <property type="entry name" value="Peripla_BP_I"/>
</dbReference>
<comment type="similarity">
    <text evidence="2">Belongs to the bacterial solute-binding protein 2 family.</text>
</comment>
<reference evidence="7 8" key="1">
    <citation type="submission" date="2020-08" db="EMBL/GenBank/DDBJ databases">
        <authorList>
            <person name="Liu C."/>
            <person name="Sun Q."/>
        </authorList>
    </citation>
    <scope>NUCLEOTIDE SEQUENCE [LARGE SCALE GENOMIC DNA]</scope>
    <source>
        <strain evidence="7 8">NSJ-38</strain>
    </source>
</reference>
<organism evidence="7 8">
    <name type="scientific">Qiania dongpingensis</name>
    <dbReference type="NCBI Taxonomy" id="2763669"/>
    <lineage>
        <taxon>Bacteria</taxon>
        <taxon>Bacillati</taxon>
        <taxon>Bacillota</taxon>
        <taxon>Clostridia</taxon>
        <taxon>Lachnospirales</taxon>
        <taxon>Lachnospiraceae</taxon>
        <taxon>Qiania</taxon>
    </lineage>
</organism>
<dbReference type="PANTHER" id="PTHR46847">
    <property type="entry name" value="D-ALLOSE-BINDING PERIPLASMIC PROTEIN-RELATED"/>
    <property type="match status" value="1"/>
</dbReference>
<dbReference type="AlphaFoldDB" id="A0A7G9G278"/>
<dbReference type="EMBL" id="CP060634">
    <property type="protein sequence ID" value="QNM04910.1"/>
    <property type="molecule type" value="Genomic_DNA"/>
</dbReference>
<dbReference type="GO" id="GO:0030313">
    <property type="term" value="C:cell envelope"/>
    <property type="evidence" value="ECO:0007669"/>
    <property type="project" value="UniProtKB-SubCell"/>
</dbReference>
<feature type="signal peptide" evidence="5">
    <location>
        <begin position="1"/>
        <end position="20"/>
    </location>
</feature>
<dbReference type="PROSITE" id="PS51257">
    <property type="entry name" value="PROKAR_LIPOPROTEIN"/>
    <property type="match status" value="1"/>
</dbReference>
<dbReference type="SUPFAM" id="SSF53822">
    <property type="entry name" value="Periplasmic binding protein-like I"/>
    <property type="match status" value="1"/>
</dbReference>
<evidence type="ECO:0000313" key="8">
    <source>
        <dbReference type="Proteomes" id="UP000515823"/>
    </source>
</evidence>
<sequence length="352" mass="36818">MRKKVLCLLMCLAMVASVLAGCGSKKADETTAAKKEEKTTEAKKDETTTAAKADETTAAKSEGSSEGGKYGCAVPNAQNSFYATCVSGVEEGVKQYDPTASVVVTDASGDSRKQMDQIADLVSQGCKAIICIPIDSNAIIPALEEAAKAGVPVICMDTPAGETDAVVSTVVSNNYSAGEIAGRALLEGIGGKGKIATITTTGSEAVNDRKQALYDLIEKEFPDVEIVQEEIVQNATTEEALTLMENICQANPDLAGVFTTGDVFAIGICSALQSNGYQPGDVKVTSVDGTTNAVELIESGYLLATAAQLPKELGIHSVKNALDYLNGKDVEKLENLDCKEVNKDNASTYEGF</sequence>
<dbReference type="InterPro" id="IPR025997">
    <property type="entry name" value="SBP_2_dom"/>
</dbReference>
<feature type="region of interest" description="Disordered" evidence="4">
    <location>
        <begin position="29"/>
        <end position="68"/>
    </location>
</feature>
<accession>A0A7G9G278</accession>
<dbReference type="RefSeq" id="WP_249301669.1">
    <property type="nucleotide sequence ID" value="NZ_CP060634.1"/>
</dbReference>
<feature type="domain" description="Periplasmic binding protein" evidence="6">
    <location>
        <begin position="73"/>
        <end position="329"/>
    </location>
</feature>
<dbReference type="GO" id="GO:0030246">
    <property type="term" value="F:carbohydrate binding"/>
    <property type="evidence" value="ECO:0007669"/>
    <property type="project" value="UniProtKB-ARBA"/>
</dbReference>
<evidence type="ECO:0000259" key="6">
    <source>
        <dbReference type="Pfam" id="PF13407"/>
    </source>
</evidence>
<dbReference type="CDD" id="cd01536">
    <property type="entry name" value="PBP1_ABC_sugar_binding-like"/>
    <property type="match status" value="1"/>
</dbReference>
<comment type="subcellular location">
    <subcellularLocation>
        <location evidence="1">Cell envelope</location>
    </subcellularLocation>
</comment>
<evidence type="ECO:0000256" key="2">
    <source>
        <dbReference type="ARBA" id="ARBA00007639"/>
    </source>
</evidence>
<keyword evidence="3 5" id="KW-0732">Signal</keyword>
<evidence type="ECO:0000256" key="1">
    <source>
        <dbReference type="ARBA" id="ARBA00004196"/>
    </source>
</evidence>
<dbReference type="Proteomes" id="UP000515823">
    <property type="component" value="Chromosome"/>
</dbReference>
<evidence type="ECO:0000313" key="7">
    <source>
        <dbReference type="EMBL" id="QNM04910.1"/>
    </source>
</evidence>
<protein>
    <submittedName>
        <fullName evidence="7">Sugar ABC transporter substrate-binding protein</fullName>
    </submittedName>
</protein>
<dbReference type="KEGG" id="qdo:H9Q78_10695"/>
<dbReference type="PANTHER" id="PTHR46847:SF1">
    <property type="entry name" value="D-ALLOSE-BINDING PERIPLASMIC PROTEIN-RELATED"/>
    <property type="match status" value="1"/>
</dbReference>
<feature type="compositionally biased region" description="Basic and acidic residues" evidence="4">
    <location>
        <begin position="29"/>
        <end position="57"/>
    </location>
</feature>
<dbReference type="Pfam" id="PF13407">
    <property type="entry name" value="Peripla_BP_4"/>
    <property type="match status" value="1"/>
</dbReference>
<evidence type="ECO:0000256" key="5">
    <source>
        <dbReference type="SAM" id="SignalP"/>
    </source>
</evidence>
<evidence type="ECO:0000256" key="4">
    <source>
        <dbReference type="SAM" id="MobiDB-lite"/>
    </source>
</evidence>
<evidence type="ECO:0000256" key="3">
    <source>
        <dbReference type="ARBA" id="ARBA00022729"/>
    </source>
</evidence>
<feature type="chain" id="PRO_5039115018" evidence="5">
    <location>
        <begin position="21"/>
        <end position="352"/>
    </location>
</feature>
<gene>
    <name evidence="7" type="ORF">H9Q78_10695</name>
</gene>
<proteinExistence type="inferred from homology"/>
<dbReference type="Gene3D" id="3.40.50.2300">
    <property type="match status" value="2"/>
</dbReference>
<name>A0A7G9G278_9FIRM</name>
<keyword evidence="8" id="KW-1185">Reference proteome</keyword>